<dbReference type="AlphaFoldDB" id="A0A830BIL4"/>
<proteinExistence type="predicted"/>
<dbReference type="Proteomes" id="UP000653305">
    <property type="component" value="Unassembled WGS sequence"/>
</dbReference>
<keyword evidence="2" id="KW-1185">Reference proteome</keyword>
<protein>
    <submittedName>
        <fullName evidence="1">Ethylene-responsive transcription factor 13</fullName>
    </submittedName>
</protein>
<evidence type="ECO:0000313" key="1">
    <source>
        <dbReference type="EMBL" id="GFP86032.1"/>
    </source>
</evidence>
<evidence type="ECO:0000313" key="2">
    <source>
        <dbReference type="Proteomes" id="UP000653305"/>
    </source>
</evidence>
<dbReference type="EMBL" id="BMAC01000118">
    <property type="protein sequence ID" value="GFP86032.1"/>
    <property type="molecule type" value="Genomic_DNA"/>
</dbReference>
<accession>A0A830BIL4</accession>
<organism evidence="1 2">
    <name type="scientific">Phtheirospermum japonicum</name>
    <dbReference type="NCBI Taxonomy" id="374723"/>
    <lineage>
        <taxon>Eukaryota</taxon>
        <taxon>Viridiplantae</taxon>
        <taxon>Streptophyta</taxon>
        <taxon>Embryophyta</taxon>
        <taxon>Tracheophyta</taxon>
        <taxon>Spermatophyta</taxon>
        <taxon>Magnoliopsida</taxon>
        <taxon>eudicotyledons</taxon>
        <taxon>Gunneridae</taxon>
        <taxon>Pentapetalae</taxon>
        <taxon>asterids</taxon>
        <taxon>lamiids</taxon>
        <taxon>Lamiales</taxon>
        <taxon>Orobanchaceae</taxon>
        <taxon>Orobanchaceae incertae sedis</taxon>
        <taxon>Phtheirospermum</taxon>
    </lineage>
</organism>
<reference evidence="1" key="1">
    <citation type="submission" date="2020-07" db="EMBL/GenBank/DDBJ databases">
        <title>Ethylene signaling mediates host invasion by parasitic plants.</title>
        <authorList>
            <person name="Yoshida S."/>
        </authorList>
    </citation>
    <scope>NUCLEOTIDE SEQUENCE</scope>
    <source>
        <strain evidence="1">Okayama</strain>
    </source>
</reference>
<comment type="caution">
    <text evidence="1">The sequence shown here is derived from an EMBL/GenBank/DDBJ whole genome shotgun (WGS) entry which is preliminary data.</text>
</comment>
<feature type="non-terminal residue" evidence="1">
    <location>
        <position position="1"/>
    </location>
</feature>
<sequence length="124" mass="13762">AAAVGEVRGGDLGSRPERREAVARDLRDAGGCGGWLYDEAAYKLRVSRAGLNFPHLVGSSGGWKPVRVTKRRRQPPEIHSLAGFIVKSSRVAKIHGFDELDIEKRINDLNLLMDPDDFLRLKNK</sequence>
<gene>
    <name evidence="1" type="ORF">PHJA_000747100</name>
</gene>
<name>A0A830BIL4_9LAMI</name>